<name>A0A8D8BK14_CULPI</name>
<evidence type="ECO:0000256" key="1">
    <source>
        <dbReference type="SAM" id="Phobius"/>
    </source>
</evidence>
<protein>
    <submittedName>
        <fullName evidence="2">(northern house mosquito) hypothetical protein</fullName>
    </submittedName>
</protein>
<dbReference type="EMBL" id="HBUE01080307">
    <property type="protein sequence ID" value="CAG6477245.1"/>
    <property type="molecule type" value="Transcribed_RNA"/>
</dbReference>
<organism evidence="2">
    <name type="scientific">Culex pipiens</name>
    <name type="common">House mosquito</name>
    <dbReference type="NCBI Taxonomy" id="7175"/>
    <lineage>
        <taxon>Eukaryota</taxon>
        <taxon>Metazoa</taxon>
        <taxon>Ecdysozoa</taxon>
        <taxon>Arthropoda</taxon>
        <taxon>Hexapoda</taxon>
        <taxon>Insecta</taxon>
        <taxon>Pterygota</taxon>
        <taxon>Neoptera</taxon>
        <taxon>Endopterygota</taxon>
        <taxon>Diptera</taxon>
        <taxon>Nematocera</taxon>
        <taxon>Culicoidea</taxon>
        <taxon>Culicidae</taxon>
        <taxon>Culicinae</taxon>
        <taxon>Culicini</taxon>
        <taxon>Culex</taxon>
        <taxon>Culex</taxon>
    </lineage>
</organism>
<accession>A0A8D8BK14</accession>
<keyword evidence="1" id="KW-0812">Transmembrane</keyword>
<keyword evidence="1" id="KW-1133">Transmembrane helix</keyword>
<feature type="transmembrane region" description="Helical" evidence="1">
    <location>
        <begin position="55"/>
        <end position="75"/>
    </location>
</feature>
<sequence length="217" mass="25129">MATSFEATSKMEYLFHEALTAFLSGLVEINSSFTQMNTLLEATRKRQDFCEEQSATSLAVSLMAFFGFVVFLGYINVNFKNLKSHAVRWFTANRQPNPVLVVNQEMIREWETLFRKAKLFDALLVKQQVLSQKRRRCKRHSKTSLLRISEPELLRCNPKVVTTEELLAMKQSRYGEESGSEQEVYVQAVEDSNPRFVSTEEMLEIKHNLYDEGESFC</sequence>
<dbReference type="AlphaFoldDB" id="A0A8D8BK14"/>
<keyword evidence="1" id="KW-0472">Membrane</keyword>
<dbReference type="EMBL" id="HBUE01080312">
    <property type="protein sequence ID" value="CAG6477251.1"/>
    <property type="molecule type" value="Transcribed_RNA"/>
</dbReference>
<reference evidence="2" key="1">
    <citation type="submission" date="2021-05" db="EMBL/GenBank/DDBJ databases">
        <authorList>
            <person name="Alioto T."/>
            <person name="Alioto T."/>
            <person name="Gomez Garrido J."/>
        </authorList>
    </citation>
    <scope>NUCLEOTIDE SEQUENCE</scope>
</reference>
<evidence type="ECO:0000313" key="2">
    <source>
        <dbReference type="EMBL" id="CAG6477249.1"/>
    </source>
</evidence>
<proteinExistence type="predicted"/>
<dbReference type="EMBL" id="HBUE01080311">
    <property type="protein sequence ID" value="CAG6477249.1"/>
    <property type="molecule type" value="Transcribed_RNA"/>
</dbReference>